<dbReference type="PANTHER" id="PTHR47559:SF1">
    <property type="entry name" value="OS03G0844900 PROTEIN"/>
    <property type="match status" value="1"/>
</dbReference>
<dbReference type="STRING" id="1802115.A2756_04755"/>
<comment type="caution">
    <text evidence="3">The sequence shown here is derived from an EMBL/GenBank/DDBJ whole genome shotgun (WGS) entry which is preliminary data.</text>
</comment>
<dbReference type="PROSITE" id="PS50126">
    <property type="entry name" value="S1"/>
    <property type="match status" value="4"/>
</dbReference>
<dbReference type="InterPro" id="IPR052757">
    <property type="entry name" value="Ribosomal_protein_S1"/>
</dbReference>
<dbReference type="PANTHER" id="PTHR47559">
    <property type="entry name" value="OS03G0844900 PROTEIN"/>
    <property type="match status" value="1"/>
</dbReference>
<dbReference type="SUPFAM" id="SSF50249">
    <property type="entry name" value="Nucleic acid-binding proteins"/>
    <property type="match status" value="4"/>
</dbReference>
<dbReference type="PRINTS" id="PR00681">
    <property type="entry name" value="RIBOSOMALS1"/>
</dbReference>
<dbReference type="InterPro" id="IPR012340">
    <property type="entry name" value="NA-bd_OB-fold"/>
</dbReference>
<feature type="domain" description="S1 motif" evidence="2">
    <location>
        <begin position="137"/>
        <end position="215"/>
    </location>
</feature>
<sequence length="410" mass="45387">MDKPEEKDLFETDEDESGSSIALLDASKREASRRLMEALFKNIQVAAAPKLGDLIDGHVIVRKGVYLYVDLGVYGTGIVYGREYYNAREIIKNLAPGDAIAAKVVDLENENGYVELSLQEAGQDKMWADAEEHMKNKTPLNLKVTSANKGGLVIVWQSVPGFLPVSQLTAKHYPRVEGGDKMKILNELQKFVGKTFEVTILDIDPKEDKLIFSEKNIESEELKEILGHYVVGAEIEGEVTGVVDFGVFIKIEDGLEGLAHISELDWGLVENPGDLFKVGDQVRAKIINIEAGKISLSVKALKPDPWKEFAEKYKKGDIVQGRITKINRFGAFVQVDNTLSGLVHVSEFASEKDMRDALQISSTYHFQILVLNSDEHKLSLSFINPNETKKEEAPAVTVEDATPAADPEAK</sequence>
<dbReference type="AlphaFoldDB" id="A0A1G2G0S3"/>
<feature type="domain" description="S1 motif" evidence="2">
    <location>
        <begin position="232"/>
        <end position="299"/>
    </location>
</feature>
<dbReference type="InterPro" id="IPR035104">
    <property type="entry name" value="Ribosomal_protein_S1-like"/>
</dbReference>
<evidence type="ECO:0000259" key="2">
    <source>
        <dbReference type="PROSITE" id="PS50126"/>
    </source>
</evidence>
<reference evidence="3 4" key="1">
    <citation type="journal article" date="2016" name="Nat. Commun.">
        <title>Thousands of microbial genomes shed light on interconnected biogeochemical processes in an aquifer system.</title>
        <authorList>
            <person name="Anantharaman K."/>
            <person name="Brown C.T."/>
            <person name="Hug L.A."/>
            <person name="Sharon I."/>
            <person name="Castelle C.J."/>
            <person name="Probst A.J."/>
            <person name="Thomas B.C."/>
            <person name="Singh A."/>
            <person name="Wilkins M.J."/>
            <person name="Karaoz U."/>
            <person name="Brodie E.L."/>
            <person name="Williams K.H."/>
            <person name="Hubbard S.S."/>
            <person name="Banfield J.F."/>
        </authorList>
    </citation>
    <scope>NUCLEOTIDE SEQUENCE [LARGE SCALE GENOMIC DNA]</scope>
</reference>
<name>A0A1G2G0S3_9BACT</name>
<accession>A0A1G2G0S3</accession>
<dbReference type="InterPro" id="IPR003029">
    <property type="entry name" value="S1_domain"/>
</dbReference>
<organism evidence="3 4">
    <name type="scientific">Candidatus Ryanbacteria bacterium RIFCSPHIGHO2_01_FULL_48_27</name>
    <dbReference type="NCBI Taxonomy" id="1802115"/>
    <lineage>
        <taxon>Bacteria</taxon>
        <taxon>Candidatus Ryaniibacteriota</taxon>
    </lineage>
</organism>
<dbReference type="Pfam" id="PF00575">
    <property type="entry name" value="S1"/>
    <property type="match status" value="2"/>
</dbReference>
<evidence type="ECO:0000256" key="1">
    <source>
        <dbReference type="SAM" id="MobiDB-lite"/>
    </source>
</evidence>
<dbReference type="Gene3D" id="2.40.50.140">
    <property type="entry name" value="Nucleic acid-binding proteins"/>
    <property type="match status" value="4"/>
</dbReference>
<feature type="domain" description="S1 motif" evidence="2">
    <location>
        <begin position="316"/>
        <end position="383"/>
    </location>
</feature>
<evidence type="ECO:0000313" key="4">
    <source>
        <dbReference type="Proteomes" id="UP000177785"/>
    </source>
</evidence>
<dbReference type="SMART" id="SM00316">
    <property type="entry name" value="S1"/>
    <property type="match status" value="4"/>
</dbReference>
<feature type="domain" description="S1 motif" evidence="2">
    <location>
        <begin position="52"/>
        <end position="119"/>
    </location>
</feature>
<feature type="region of interest" description="Disordered" evidence="1">
    <location>
        <begin position="388"/>
        <end position="410"/>
    </location>
</feature>
<proteinExistence type="predicted"/>
<dbReference type="Proteomes" id="UP000177785">
    <property type="component" value="Unassembled WGS sequence"/>
</dbReference>
<dbReference type="EMBL" id="MHNL01000032">
    <property type="protein sequence ID" value="OGZ43592.1"/>
    <property type="molecule type" value="Genomic_DNA"/>
</dbReference>
<protein>
    <recommendedName>
        <fullName evidence="2">S1 motif domain-containing protein</fullName>
    </recommendedName>
</protein>
<gene>
    <name evidence="3" type="ORF">A2756_04755</name>
</gene>
<dbReference type="GO" id="GO:0003676">
    <property type="term" value="F:nucleic acid binding"/>
    <property type="evidence" value="ECO:0007669"/>
    <property type="project" value="InterPro"/>
</dbReference>
<evidence type="ECO:0000313" key="3">
    <source>
        <dbReference type="EMBL" id="OGZ43592.1"/>
    </source>
</evidence>